<keyword evidence="3" id="KW-1185">Reference proteome</keyword>
<reference evidence="2 3" key="1">
    <citation type="journal article" date="2024" name="G3 (Bethesda)">
        <title>Genome assembly of Hibiscus sabdariffa L. provides insights into metabolisms of medicinal natural products.</title>
        <authorList>
            <person name="Kim T."/>
        </authorList>
    </citation>
    <scope>NUCLEOTIDE SEQUENCE [LARGE SCALE GENOMIC DNA]</scope>
    <source>
        <strain evidence="2">TK-2024</strain>
        <tissue evidence="2">Old leaves</tissue>
    </source>
</reference>
<evidence type="ECO:0000256" key="1">
    <source>
        <dbReference type="SAM" id="MobiDB-lite"/>
    </source>
</evidence>
<evidence type="ECO:0000313" key="3">
    <source>
        <dbReference type="Proteomes" id="UP001472677"/>
    </source>
</evidence>
<protein>
    <submittedName>
        <fullName evidence="2">Uncharacterized protein</fullName>
    </submittedName>
</protein>
<dbReference type="Proteomes" id="UP001472677">
    <property type="component" value="Unassembled WGS sequence"/>
</dbReference>
<sequence>MPSNSKTTAEYIAVATAYETPPGTAYETPPEDSVDAQRPPEGKKVDKKKKSRCLCMCFSNMQFENEEEKEKTMAFLKSEESKLAMVMCCSNFQLGPNVTKVPTTPAK</sequence>
<name>A0ABR2D213_9ROSI</name>
<evidence type="ECO:0000313" key="2">
    <source>
        <dbReference type="EMBL" id="KAK8527473.1"/>
    </source>
</evidence>
<organism evidence="2 3">
    <name type="scientific">Hibiscus sabdariffa</name>
    <name type="common">roselle</name>
    <dbReference type="NCBI Taxonomy" id="183260"/>
    <lineage>
        <taxon>Eukaryota</taxon>
        <taxon>Viridiplantae</taxon>
        <taxon>Streptophyta</taxon>
        <taxon>Embryophyta</taxon>
        <taxon>Tracheophyta</taxon>
        <taxon>Spermatophyta</taxon>
        <taxon>Magnoliopsida</taxon>
        <taxon>eudicotyledons</taxon>
        <taxon>Gunneridae</taxon>
        <taxon>Pentapetalae</taxon>
        <taxon>rosids</taxon>
        <taxon>malvids</taxon>
        <taxon>Malvales</taxon>
        <taxon>Malvaceae</taxon>
        <taxon>Malvoideae</taxon>
        <taxon>Hibiscus</taxon>
    </lineage>
</organism>
<feature type="region of interest" description="Disordered" evidence="1">
    <location>
        <begin position="20"/>
        <end position="47"/>
    </location>
</feature>
<dbReference type="EMBL" id="JBBPBM010000038">
    <property type="protein sequence ID" value="KAK8527473.1"/>
    <property type="molecule type" value="Genomic_DNA"/>
</dbReference>
<proteinExistence type="predicted"/>
<accession>A0ABR2D213</accession>
<gene>
    <name evidence="2" type="ORF">V6N12_054685</name>
</gene>
<comment type="caution">
    <text evidence="2">The sequence shown here is derived from an EMBL/GenBank/DDBJ whole genome shotgun (WGS) entry which is preliminary data.</text>
</comment>